<evidence type="ECO:0000313" key="3">
    <source>
        <dbReference type="Proteomes" id="UP000000742"/>
    </source>
</evidence>
<dbReference type="AlphaFoldDB" id="B7GMA4"/>
<dbReference type="KEGG" id="afl:Aflv_2653"/>
<gene>
    <name evidence="2" type="ordered locus">Aflv_2653</name>
</gene>
<feature type="transmembrane region" description="Helical" evidence="1">
    <location>
        <begin position="465"/>
        <end position="482"/>
    </location>
</feature>
<dbReference type="HOGENOM" id="CLU_023389_0_0_9"/>
<keyword evidence="1" id="KW-0472">Membrane</keyword>
<name>B7GMA4_ANOFW</name>
<dbReference type="eggNOG" id="ENOG502Z8QQ">
    <property type="taxonomic scope" value="Bacteria"/>
</dbReference>
<protein>
    <submittedName>
        <fullName evidence="2">Uncharacterized membrane protein</fullName>
    </submittedName>
</protein>
<dbReference type="Pfam" id="PF18949">
    <property type="entry name" value="DUF5693"/>
    <property type="match status" value="1"/>
</dbReference>
<evidence type="ECO:0000313" key="2">
    <source>
        <dbReference type="EMBL" id="ACJ35006.1"/>
    </source>
</evidence>
<keyword evidence="1" id="KW-0812">Transmembrane</keyword>
<evidence type="ECO:0000256" key="1">
    <source>
        <dbReference type="SAM" id="Phobius"/>
    </source>
</evidence>
<dbReference type="Proteomes" id="UP000000742">
    <property type="component" value="Chromosome"/>
</dbReference>
<accession>B7GMA4</accession>
<feature type="transmembrane region" description="Helical" evidence="1">
    <location>
        <begin position="502"/>
        <end position="520"/>
    </location>
</feature>
<feature type="transmembrane region" description="Helical" evidence="1">
    <location>
        <begin position="642"/>
        <end position="662"/>
    </location>
</feature>
<sequence>MGKNGVARVCSDCNNRRRSVLCWNCTRTRWSKTSRASPMVESNEEGMKHVKKWLLIIIALSLLLIAPAISKRHKAEWDNRTYEMMMPYDEIETWLQETNEEDVWKQLKEAGLTTVSIEAETLDSLEKSGRIVLLKMDEWKHTLVLLNQDVDHLPSRGLVVYPLDETFPLVSSLEATFGDDVQAMQANGKTYYIIEGNAKKIERVPLAYDEMKIAHLIEQGLMVVLRIPDARDMNEASVRILQQMEALKNEHTLKLLPTGEEVAGYPTDVAKWGERWKEAGYVLLSTEFYEAKGLTTLAKAMDVHVVRLHSLNLEQRKPNEAVDVAIRAIKERNIRALFIRPYASADTEKNMEKTITVMKQIVQQMPSHYILGKSEPFAPIERSSIATIGFVVGATAFVFLAIRSLVSPMMASLAAGGALILGIAGTVLAIDLALKALALLVAIITPIYAAKPSSVQEGWRGTFMAYGRAIAISFVGISWIVTMLYGNEYMAYVGEGFRGVKLVYVVPLVAMVVLVLPWIIREPLLPFMKRLWKHPITIGHVVISFVVLALLAYYVLRSGNTGTASALELAARQKLEEWLYVRPRTKEFLLGFPAYLLALFVINKQKQLGAILLVVGTIGWLSIINTFTHLHIPLFISFVRTMYSLGLGLFIGIALIYVYKWVWKKVIR</sequence>
<dbReference type="STRING" id="491915.Aflv_2653"/>
<reference evidence="2 3" key="1">
    <citation type="journal article" date="2008" name="Genome Biol.">
        <title>Encapsulated in silica: genome, proteome and physiology of the thermophilic bacterium Anoxybacillus flavithermus WK1.</title>
        <authorList>
            <person name="Saw J.H."/>
            <person name="Mountain B.W."/>
            <person name="Feng L."/>
            <person name="Omelchenko M.V."/>
            <person name="Hou S."/>
            <person name="Saito J.A."/>
            <person name="Stott M.B."/>
            <person name="Li D."/>
            <person name="Zhao G."/>
            <person name="Wu J."/>
            <person name="Galperin M.Y."/>
            <person name="Koonin E.V."/>
            <person name="Makarova K.S."/>
            <person name="Wolf Y.I."/>
            <person name="Rigden D.J."/>
            <person name="Dunfield P.F."/>
            <person name="Wang L."/>
            <person name="Alam M."/>
        </authorList>
    </citation>
    <scope>NUCLEOTIDE SEQUENCE [LARGE SCALE GENOMIC DNA]</scope>
    <source>
        <strain evidence="3">DSM 21510 / WK1</strain>
    </source>
</reference>
<dbReference type="EMBL" id="CP000922">
    <property type="protein sequence ID" value="ACJ35006.1"/>
    <property type="molecule type" value="Genomic_DNA"/>
</dbReference>
<feature type="transmembrane region" description="Helical" evidence="1">
    <location>
        <begin position="385"/>
        <end position="406"/>
    </location>
</feature>
<proteinExistence type="predicted"/>
<keyword evidence="1" id="KW-1133">Transmembrane helix</keyword>
<organism evidence="2 3">
    <name type="scientific">Anoxybacillus flavithermus (strain DSM 21510 / WK1)</name>
    <dbReference type="NCBI Taxonomy" id="491915"/>
    <lineage>
        <taxon>Bacteria</taxon>
        <taxon>Bacillati</taxon>
        <taxon>Bacillota</taxon>
        <taxon>Bacilli</taxon>
        <taxon>Bacillales</taxon>
        <taxon>Anoxybacillaceae</taxon>
        <taxon>Anoxybacillus</taxon>
    </lineage>
</organism>
<dbReference type="InterPro" id="IPR043748">
    <property type="entry name" value="DUF5693"/>
</dbReference>
<feature type="transmembrane region" description="Helical" evidence="1">
    <location>
        <begin position="610"/>
        <end position="636"/>
    </location>
</feature>
<feature type="transmembrane region" description="Helical" evidence="1">
    <location>
        <begin position="418"/>
        <end position="444"/>
    </location>
</feature>
<feature type="transmembrane region" description="Helical" evidence="1">
    <location>
        <begin position="532"/>
        <end position="556"/>
    </location>
</feature>
<feature type="transmembrane region" description="Helical" evidence="1">
    <location>
        <begin position="53"/>
        <end position="70"/>
    </location>
</feature>